<name>A0AAN7QAR6_TRANT</name>
<evidence type="ECO:0000313" key="1">
    <source>
        <dbReference type="EMBL" id="KAK4762558.1"/>
    </source>
</evidence>
<comment type="caution">
    <text evidence="1">The sequence shown here is derived from an EMBL/GenBank/DDBJ whole genome shotgun (WGS) entry which is preliminary data.</text>
</comment>
<reference evidence="1 2" key="1">
    <citation type="journal article" date="2023" name="Hortic Res">
        <title>Pangenome of water caltrop reveals structural variations and asymmetric subgenome divergence after allopolyploidization.</title>
        <authorList>
            <person name="Zhang X."/>
            <person name="Chen Y."/>
            <person name="Wang L."/>
            <person name="Yuan Y."/>
            <person name="Fang M."/>
            <person name="Shi L."/>
            <person name="Lu R."/>
            <person name="Comes H.P."/>
            <person name="Ma Y."/>
            <person name="Chen Y."/>
            <person name="Huang G."/>
            <person name="Zhou Y."/>
            <person name="Zheng Z."/>
            <person name="Qiu Y."/>
        </authorList>
    </citation>
    <scope>NUCLEOTIDE SEQUENCE [LARGE SCALE GENOMIC DNA]</scope>
    <source>
        <strain evidence="1">F231</strain>
    </source>
</reference>
<organism evidence="1 2">
    <name type="scientific">Trapa natans</name>
    <name type="common">Water chestnut</name>
    <dbReference type="NCBI Taxonomy" id="22666"/>
    <lineage>
        <taxon>Eukaryota</taxon>
        <taxon>Viridiplantae</taxon>
        <taxon>Streptophyta</taxon>
        <taxon>Embryophyta</taxon>
        <taxon>Tracheophyta</taxon>
        <taxon>Spermatophyta</taxon>
        <taxon>Magnoliopsida</taxon>
        <taxon>eudicotyledons</taxon>
        <taxon>Gunneridae</taxon>
        <taxon>Pentapetalae</taxon>
        <taxon>rosids</taxon>
        <taxon>malvids</taxon>
        <taxon>Myrtales</taxon>
        <taxon>Lythraceae</taxon>
        <taxon>Trapa</taxon>
    </lineage>
</organism>
<keyword evidence="2" id="KW-1185">Reference proteome</keyword>
<accession>A0AAN7QAR6</accession>
<protein>
    <submittedName>
        <fullName evidence="1">Uncharacterized protein</fullName>
    </submittedName>
</protein>
<proteinExistence type="predicted"/>
<dbReference type="Proteomes" id="UP001346149">
    <property type="component" value="Unassembled WGS sequence"/>
</dbReference>
<evidence type="ECO:0000313" key="2">
    <source>
        <dbReference type="Proteomes" id="UP001346149"/>
    </source>
</evidence>
<dbReference type="AlphaFoldDB" id="A0AAN7QAR6"/>
<sequence>MRFTFSMGLYIQRIRGFKKSREDRYGYEGKERKPVRYRTDMALEQQHAEEEVASHCSDTICKPHLTGWKSISVTAADSEDSQSVGFDCNIWLRNSSRSRGHPLWPPLLLALHLQVAGSPRSCSLKGTRSRASAMPCLQSQGRTSKPSKFKEHAKHLGIEIPRRPFGLEPLSHSQIHSSEQMHPAIDHPDALNMTGPSTMIRFGGTAASVLDPLGGMIGEMALARMSNGSGTSIHAYSSTYHHAGSSSPRLRRHMMQGRVPGQNMLLPLLLHVFVLTSIPMSSPHANTIIDFIL</sequence>
<dbReference type="EMBL" id="JAXQNO010000024">
    <property type="protein sequence ID" value="KAK4762558.1"/>
    <property type="molecule type" value="Genomic_DNA"/>
</dbReference>
<gene>
    <name evidence="1" type="ORF">SAY86_008326</name>
</gene>